<dbReference type="AlphaFoldDB" id="A0A401JHA8"/>
<gene>
    <name evidence="1" type="ORF">SFMTTN_3214</name>
</gene>
<keyword evidence="2" id="KW-1185">Reference proteome</keyword>
<comment type="caution">
    <text evidence="1">The sequence shown here is derived from an EMBL/GenBank/DDBJ whole genome shotgun (WGS) entry which is preliminary data.</text>
</comment>
<dbReference type="Proteomes" id="UP000286806">
    <property type="component" value="Unassembled WGS sequence"/>
</dbReference>
<accession>A0A401JHA8</accession>
<proteinExistence type="predicted"/>
<name>A0A401JHA8_9PROT</name>
<dbReference type="EMBL" id="BGOW01000039">
    <property type="protein sequence ID" value="GBL47379.1"/>
    <property type="molecule type" value="Genomic_DNA"/>
</dbReference>
<sequence length="50" mass="5915">MNLQLSDKITIQFAPTQALFEFFKAKTNRTLMVCISLLFLEVKILKQRPW</sequence>
<dbReference type="RefSeq" id="WP_189836440.1">
    <property type="nucleotide sequence ID" value="NZ_BGOW01000039.1"/>
</dbReference>
<protein>
    <submittedName>
        <fullName evidence="1">Uncharacterized protein</fullName>
    </submittedName>
</protein>
<evidence type="ECO:0000313" key="2">
    <source>
        <dbReference type="Proteomes" id="UP000286806"/>
    </source>
</evidence>
<reference evidence="1 2" key="1">
    <citation type="journal article" date="2019" name="Front. Microbiol.">
        <title>Genomes of Neutrophilic Sulfur-Oxidizing Chemolithoautotrophs Representing 9 Proteobacterial Species From 8 Genera.</title>
        <authorList>
            <person name="Watanabe T."/>
            <person name="Kojima H."/>
            <person name="Umezawa K."/>
            <person name="Hori C."/>
            <person name="Takasuka T.E."/>
            <person name="Kato Y."/>
            <person name="Fukui M."/>
        </authorList>
    </citation>
    <scope>NUCLEOTIDE SEQUENCE [LARGE SCALE GENOMIC DNA]</scope>
    <source>
        <strain evidence="1 2">TTN</strain>
    </source>
</reference>
<organism evidence="1 2">
    <name type="scientific">Sulfuriferula multivorans</name>
    <dbReference type="NCBI Taxonomy" id="1559896"/>
    <lineage>
        <taxon>Bacteria</taxon>
        <taxon>Pseudomonadati</taxon>
        <taxon>Pseudomonadota</taxon>
        <taxon>Betaproteobacteria</taxon>
        <taxon>Nitrosomonadales</taxon>
        <taxon>Sulfuricellaceae</taxon>
        <taxon>Sulfuriferula</taxon>
    </lineage>
</organism>
<evidence type="ECO:0000313" key="1">
    <source>
        <dbReference type="EMBL" id="GBL47379.1"/>
    </source>
</evidence>